<reference evidence="2" key="1">
    <citation type="submission" date="2020-04" db="EMBL/GenBank/DDBJ databases">
        <authorList>
            <person name="Chiriac C."/>
            <person name="Salcher M."/>
            <person name="Ghai R."/>
            <person name="Kavagutti S V."/>
        </authorList>
    </citation>
    <scope>NUCLEOTIDE SEQUENCE</scope>
</reference>
<dbReference type="SUPFAM" id="SSF160719">
    <property type="entry name" value="gpW/gp25-like"/>
    <property type="match status" value="1"/>
</dbReference>
<dbReference type="InterPro" id="IPR007048">
    <property type="entry name" value="IraD/Gp25-like"/>
</dbReference>
<feature type="domain" description="IraD/Gp25-like" evidence="1">
    <location>
        <begin position="42"/>
        <end position="126"/>
    </location>
</feature>
<name>A0A6J5NDU3_9CAUD</name>
<evidence type="ECO:0000259" key="1">
    <source>
        <dbReference type="Pfam" id="PF04965"/>
    </source>
</evidence>
<evidence type="ECO:0000313" key="3">
    <source>
        <dbReference type="EMBL" id="CAB4171035.1"/>
    </source>
</evidence>
<protein>
    <submittedName>
        <fullName evidence="2">COG3628 Phage baseplate assembly protein W</fullName>
    </submittedName>
</protein>
<dbReference type="EMBL" id="LR796625">
    <property type="protein sequence ID" value="CAB4155178.1"/>
    <property type="molecule type" value="Genomic_DNA"/>
</dbReference>
<evidence type="ECO:0000313" key="4">
    <source>
        <dbReference type="EMBL" id="CAB4197751.1"/>
    </source>
</evidence>
<dbReference type="Pfam" id="PF04965">
    <property type="entry name" value="GPW_gp25"/>
    <property type="match status" value="1"/>
</dbReference>
<evidence type="ECO:0000313" key="2">
    <source>
        <dbReference type="EMBL" id="CAB4155178.1"/>
    </source>
</evidence>
<gene>
    <name evidence="4" type="ORF">UFOVP1307_29</name>
    <name evidence="2" type="ORF">UFOVP651_93</name>
    <name evidence="3" type="ORF">UFOVP902_172</name>
</gene>
<dbReference type="EMBL" id="LR796859">
    <property type="protein sequence ID" value="CAB4171035.1"/>
    <property type="molecule type" value="Genomic_DNA"/>
</dbReference>
<organism evidence="2">
    <name type="scientific">uncultured Caudovirales phage</name>
    <dbReference type="NCBI Taxonomy" id="2100421"/>
    <lineage>
        <taxon>Viruses</taxon>
        <taxon>Duplodnaviria</taxon>
        <taxon>Heunggongvirae</taxon>
        <taxon>Uroviricota</taxon>
        <taxon>Caudoviricetes</taxon>
        <taxon>Peduoviridae</taxon>
        <taxon>Maltschvirus</taxon>
        <taxon>Maltschvirus maltsch</taxon>
    </lineage>
</organism>
<sequence length="145" mass="16318">MSYQIESVNNTTQINEIGLGVSFKPSGTTMFSPIYTTNEQAHENLKTLLLTRIGERYLQPSYGTNLLNIIFEPNLVDLKPEIQELISTPISYWLPYINIISIDITTNEDDPNMNHDIKISITYAIDNFSTSTITVLASQSNVTVE</sequence>
<dbReference type="Gene3D" id="3.10.450.40">
    <property type="match status" value="1"/>
</dbReference>
<proteinExistence type="predicted"/>
<accession>A0A6J5NDU3</accession>
<dbReference type="EMBL" id="LR797270">
    <property type="protein sequence ID" value="CAB4197751.1"/>
    <property type="molecule type" value="Genomic_DNA"/>
</dbReference>